<protein>
    <submittedName>
        <fullName evidence="1">Uncharacterized protein</fullName>
    </submittedName>
</protein>
<dbReference type="Proteomes" id="UP000254065">
    <property type="component" value="Unassembled WGS sequence"/>
</dbReference>
<name>A0A378QXB6_9GAMM</name>
<dbReference type="STRING" id="1122244.GCA_000426885_02406"/>
<keyword evidence="2" id="KW-1185">Reference proteome</keyword>
<gene>
    <name evidence="1" type="ORF">NCTC12877_00680</name>
</gene>
<sequence>MTDKNIKDLEQQVSDLQHSAHCVQESFTKSMAMSKQLNHQSEQFTQEMMRPLSEIGELTEKLRLGHQQATITMTLRL</sequence>
<accession>A0A378QXB6</accession>
<organism evidence="1 2">
    <name type="scientific">Moraxella caprae</name>
    <dbReference type="NCBI Taxonomy" id="90240"/>
    <lineage>
        <taxon>Bacteria</taxon>
        <taxon>Pseudomonadati</taxon>
        <taxon>Pseudomonadota</taxon>
        <taxon>Gammaproteobacteria</taxon>
        <taxon>Moraxellales</taxon>
        <taxon>Moraxellaceae</taxon>
        <taxon>Moraxella</taxon>
    </lineage>
</organism>
<evidence type="ECO:0000313" key="1">
    <source>
        <dbReference type="EMBL" id="STZ07703.1"/>
    </source>
</evidence>
<dbReference type="EMBL" id="UGQB01000004">
    <property type="protein sequence ID" value="STZ07703.1"/>
    <property type="molecule type" value="Genomic_DNA"/>
</dbReference>
<reference evidence="1 2" key="1">
    <citation type="submission" date="2018-06" db="EMBL/GenBank/DDBJ databases">
        <authorList>
            <consortium name="Pathogen Informatics"/>
            <person name="Doyle S."/>
        </authorList>
    </citation>
    <scope>NUCLEOTIDE SEQUENCE [LARGE SCALE GENOMIC DNA]</scope>
    <source>
        <strain evidence="1 2">NCTC12877</strain>
    </source>
</reference>
<evidence type="ECO:0000313" key="2">
    <source>
        <dbReference type="Proteomes" id="UP000254065"/>
    </source>
</evidence>
<dbReference type="AlphaFoldDB" id="A0A378QXB6"/>
<proteinExistence type="predicted"/>
<dbReference type="RefSeq" id="WP_029103749.1">
    <property type="nucleotide sequence ID" value="NZ_UGQB01000004.1"/>
</dbReference>